<accession>A0A4Y2A0E5</accession>
<proteinExistence type="predicted"/>
<evidence type="ECO:0000313" key="1">
    <source>
        <dbReference type="EMBL" id="GBL73222.1"/>
    </source>
</evidence>
<dbReference type="EMBL" id="BGPR01000003">
    <property type="protein sequence ID" value="GBL73222.1"/>
    <property type="molecule type" value="Genomic_DNA"/>
</dbReference>
<keyword evidence="2" id="KW-1185">Reference proteome</keyword>
<reference evidence="1 2" key="1">
    <citation type="journal article" date="2019" name="Sci. Rep.">
        <title>Orb-weaving spider Araneus ventricosus genome elucidates the spidroin gene catalogue.</title>
        <authorList>
            <person name="Kono N."/>
            <person name="Nakamura H."/>
            <person name="Ohtoshi R."/>
            <person name="Moran D.A.P."/>
            <person name="Shinohara A."/>
            <person name="Yoshida Y."/>
            <person name="Fujiwara M."/>
            <person name="Mori M."/>
            <person name="Tomita M."/>
            <person name="Arakawa K."/>
        </authorList>
    </citation>
    <scope>NUCLEOTIDE SEQUENCE [LARGE SCALE GENOMIC DNA]</scope>
</reference>
<evidence type="ECO:0000313" key="2">
    <source>
        <dbReference type="Proteomes" id="UP000499080"/>
    </source>
</evidence>
<dbReference type="OrthoDB" id="6778712at2759"/>
<comment type="caution">
    <text evidence="1">The sequence shown here is derived from an EMBL/GenBank/DDBJ whole genome shotgun (WGS) entry which is preliminary data.</text>
</comment>
<gene>
    <name evidence="1" type="ORF">AVEN_159283_1</name>
</gene>
<dbReference type="Proteomes" id="UP000499080">
    <property type="component" value="Unassembled WGS sequence"/>
</dbReference>
<dbReference type="AlphaFoldDB" id="A0A4Y2A0E5"/>
<name>A0A4Y2A0E5_ARAVE</name>
<protein>
    <submittedName>
        <fullName evidence="1">Uncharacterized protein</fullName>
    </submittedName>
</protein>
<organism evidence="1 2">
    <name type="scientific">Araneus ventricosus</name>
    <name type="common">Orbweaver spider</name>
    <name type="synonym">Epeira ventricosa</name>
    <dbReference type="NCBI Taxonomy" id="182803"/>
    <lineage>
        <taxon>Eukaryota</taxon>
        <taxon>Metazoa</taxon>
        <taxon>Ecdysozoa</taxon>
        <taxon>Arthropoda</taxon>
        <taxon>Chelicerata</taxon>
        <taxon>Arachnida</taxon>
        <taxon>Araneae</taxon>
        <taxon>Araneomorphae</taxon>
        <taxon>Entelegynae</taxon>
        <taxon>Araneoidea</taxon>
        <taxon>Araneidae</taxon>
        <taxon>Araneus</taxon>
    </lineage>
</organism>
<sequence>MVDLNDINDPDIIFHYSLPFTSQMRTHLPATTTICYRYNVYDRAAAARTSAVLQDFGIISEVDTSHVVDKNKGEIVERLNSNEA</sequence>